<evidence type="ECO:0000313" key="2">
    <source>
        <dbReference type="EMBL" id="CAG6762975.1"/>
    </source>
</evidence>
<evidence type="ECO:0000256" key="1">
    <source>
        <dbReference type="SAM" id="MobiDB-lite"/>
    </source>
</evidence>
<accession>A0A8D9ET07</accession>
<name>A0A8D9ET07_9HEMI</name>
<feature type="region of interest" description="Disordered" evidence="1">
    <location>
        <begin position="1"/>
        <end position="28"/>
    </location>
</feature>
<reference evidence="2" key="1">
    <citation type="submission" date="2021-05" db="EMBL/GenBank/DDBJ databases">
        <authorList>
            <person name="Alioto T."/>
            <person name="Alioto T."/>
            <person name="Gomez Garrido J."/>
        </authorList>
    </citation>
    <scope>NUCLEOTIDE SEQUENCE</scope>
</reference>
<dbReference type="EMBL" id="HBUF01562400">
    <property type="protein sequence ID" value="CAG6762974.1"/>
    <property type="molecule type" value="Transcribed_RNA"/>
</dbReference>
<organism evidence="2">
    <name type="scientific">Cacopsylla melanoneura</name>
    <dbReference type="NCBI Taxonomy" id="428564"/>
    <lineage>
        <taxon>Eukaryota</taxon>
        <taxon>Metazoa</taxon>
        <taxon>Ecdysozoa</taxon>
        <taxon>Arthropoda</taxon>
        <taxon>Hexapoda</taxon>
        <taxon>Insecta</taxon>
        <taxon>Pterygota</taxon>
        <taxon>Neoptera</taxon>
        <taxon>Paraneoptera</taxon>
        <taxon>Hemiptera</taxon>
        <taxon>Sternorrhyncha</taxon>
        <taxon>Psylloidea</taxon>
        <taxon>Psyllidae</taxon>
        <taxon>Psyllinae</taxon>
        <taxon>Cacopsylla</taxon>
    </lineage>
</organism>
<protein>
    <submittedName>
        <fullName evidence="2">Uncharacterized protein</fullName>
    </submittedName>
</protein>
<feature type="compositionally biased region" description="Polar residues" evidence="1">
    <location>
        <begin position="1"/>
        <end position="12"/>
    </location>
</feature>
<proteinExistence type="predicted"/>
<dbReference type="EMBL" id="HBUF01562401">
    <property type="protein sequence ID" value="CAG6762975.1"/>
    <property type="molecule type" value="Transcribed_RNA"/>
</dbReference>
<sequence length="106" mass="12547">MTLKQANKVDTGNSKVKNRNNRIKRNEQNKIIKNAQNNTYRETIKSSAEKESSHVKYTGCHEASLEFIRKYTGCHEAGLEFIRKYIGCHEAKFEMWLWRRIDNQIK</sequence>
<dbReference type="AlphaFoldDB" id="A0A8D9ET07"/>